<gene>
    <name evidence="7" type="primary">proA</name>
    <name evidence="10" type="ORF">GMD30_00595</name>
    <name evidence="9" type="ORF">M72_06491</name>
</gene>
<dbReference type="PANTHER" id="PTHR11063">
    <property type="entry name" value="GLUTAMATE SEMIALDEHYDE DEHYDROGENASE"/>
    <property type="match status" value="1"/>
</dbReference>
<dbReference type="RefSeq" id="WP_022046601.1">
    <property type="nucleotide sequence ID" value="NZ_CP173697.1"/>
</dbReference>
<evidence type="ECO:0000256" key="4">
    <source>
        <dbReference type="ARBA" id="ARBA00022857"/>
    </source>
</evidence>
<dbReference type="STRING" id="301302.ERS852420_00531"/>
<dbReference type="Gene3D" id="3.40.309.10">
    <property type="entry name" value="Aldehyde Dehydrogenase, Chain A, domain 2"/>
    <property type="match status" value="1"/>
</dbReference>
<dbReference type="NCBIfam" id="TIGR00407">
    <property type="entry name" value="proA"/>
    <property type="match status" value="1"/>
</dbReference>
<evidence type="ECO:0000313" key="9">
    <source>
        <dbReference type="EMBL" id="CRL38340.1"/>
    </source>
</evidence>
<dbReference type="GO" id="GO:0005737">
    <property type="term" value="C:cytoplasm"/>
    <property type="evidence" value="ECO:0007669"/>
    <property type="project" value="UniProtKB-SubCell"/>
</dbReference>
<evidence type="ECO:0000313" key="11">
    <source>
        <dbReference type="Proteomes" id="UP000049979"/>
    </source>
</evidence>
<dbReference type="PIRSF" id="PIRSF000151">
    <property type="entry name" value="GPR"/>
    <property type="match status" value="1"/>
</dbReference>
<dbReference type="InterPro" id="IPR000965">
    <property type="entry name" value="GPR_dom"/>
</dbReference>
<dbReference type="OrthoDB" id="9809970at2"/>
<dbReference type="GO" id="GO:0055129">
    <property type="term" value="P:L-proline biosynthetic process"/>
    <property type="evidence" value="ECO:0007669"/>
    <property type="project" value="UniProtKB-UniRule"/>
</dbReference>
<comment type="subcellular location">
    <subcellularLocation>
        <location evidence="7">Cytoplasm</location>
    </subcellularLocation>
</comment>
<dbReference type="InterPro" id="IPR016162">
    <property type="entry name" value="Ald_DH_N"/>
</dbReference>
<comment type="pathway">
    <text evidence="1 7">Amino-acid biosynthesis; L-proline biosynthesis; L-glutamate 5-semialdehyde from L-glutamate: step 2/2.</text>
</comment>
<dbReference type="FunFam" id="3.40.309.10:FF:000006">
    <property type="entry name" value="Gamma-glutamyl phosphate reductase"/>
    <property type="match status" value="1"/>
</dbReference>
<dbReference type="GO" id="GO:0004350">
    <property type="term" value="F:glutamate-5-semialdehyde dehydrogenase activity"/>
    <property type="evidence" value="ECO:0007669"/>
    <property type="project" value="UniProtKB-UniRule"/>
</dbReference>
<dbReference type="PANTHER" id="PTHR11063:SF8">
    <property type="entry name" value="DELTA-1-PYRROLINE-5-CARBOXYLATE SYNTHASE"/>
    <property type="match status" value="1"/>
</dbReference>
<dbReference type="AlphaFoldDB" id="A0A0M6WNH5"/>
<comment type="function">
    <text evidence="7">Catalyzes the NADPH-dependent reduction of L-glutamate 5-phosphate into L-glutamate 5-semialdehyde and phosphate. The product spontaneously undergoes cyclization to form 1-pyrroline-5-carboxylate.</text>
</comment>
<protein>
    <recommendedName>
        <fullName evidence="7">Gamma-glutamyl phosphate reductase</fullName>
        <shortName evidence="7">GPR</shortName>
        <ecNumber evidence="7">1.2.1.41</ecNumber>
    </recommendedName>
    <alternativeName>
        <fullName evidence="7">Glutamate-5-semialdehyde dehydrogenase</fullName>
    </alternativeName>
    <alternativeName>
        <fullName evidence="7">Glutamyl-gamma-semialdehyde dehydrogenase</fullName>
        <shortName evidence="7">GSA dehydrogenase</shortName>
    </alternativeName>
</protein>
<keyword evidence="7" id="KW-0963">Cytoplasm</keyword>
<evidence type="ECO:0000256" key="6">
    <source>
        <dbReference type="ARBA" id="ARBA00049024"/>
    </source>
</evidence>
<reference evidence="10 12" key="3">
    <citation type="journal article" date="2019" name="Nat. Med.">
        <title>A library of human gut bacterial isolates paired with longitudinal multiomics data enables mechanistic microbiome research.</title>
        <authorList>
            <person name="Poyet M."/>
            <person name="Groussin M."/>
            <person name="Gibbons S.M."/>
            <person name="Avila-Pacheco J."/>
            <person name="Jiang X."/>
            <person name="Kearney S.M."/>
            <person name="Perrotta A.R."/>
            <person name="Berdy B."/>
            <person name="Zhao S."/>
            <person name="Lieberman T.D."/>
            <person name="Swanson P.K."/>
            <person name="Smith M."/>
            <person name="Roesemann S."/>
            <person name="Alexander J.E."/>
            <person name="Rich S.A."/>
            <person name="Livny J."/>
            <person name="Vlamakis H."/>
            <person name="Clish C."/>
            <person name="Bullock K."/>
            <person name="Deik A."/>
            <person name="Scott J."/>
            <person name="Pierce K.A."/>
            <person name="Xavier R.J."/>
            <person name="Alm E.J."/>
        </authorList>
    </citation>
    <scope>NUCLEOTIDE SEQUENCE [LARGE SCALE GENOMIC DNA]</scope>
    <source>
        <strain evidence="10 12">BIOML-A1</strain>
    </source>
</reference>
<dbReference type="InterPro" id="IPR012134">
    <property type="entry name" value="Glu-5-SA_DH"/>
</dbReference>
<dbReference type="InterPro" id="IPR015590">
    <property type="entry name" value="Aldehyde_DH_dom"/>
</dbReference>
<dbReference type="GO" id="GO:0050661">
    <property type="term" value="F:NADP binding"/>
    <property type="evidence" value="ECO:0007669"/>
    <property type="project" value="InterPro"/>
</dbReference>
<dbReference type="InterPro" id="IPR016161">
    <property type="entry name" value="Ald_DH/histidinol_DH"/>
</dbReference>
<evidence type="ECO:0000256" key="7">
    <source>
        <dbReference type="HAMAP-Rule" id="MF_00412"/>
    </source>
</evidence>
<dbReference type="EC" id="1.2.1.41" evidence="7"/>
<reference evidence="11" key="2">
    <citation type="submission" date="2015-05" db="EMBL/GenBank/DDBJ databases">
        <authorList>
            <consortium name="Pathogen Informatics"/>
        </authorList>
    </citation>
    <scope>NUCLEOTIDE SEQUENCE [LARGE SCALE GENOMIC DNA]</scope>
    <source>
        <strain evidence="11">M72</strain>
    </source>
</reference>
<keyword evidence="5 7" id="KW-0560">Oxidoreductase</keyword>
<dbReference type="Pfam" id="PF00171">
    <property type="entry name" value="Aldedh"/>
    <property type="match status" value="2"/>
</dbReference>
<dbReference type="UniPathway" id="UPA00098">
    <property type="reaction ID" value="UER00360"/>
</dbReference>
<proteinExistence type="inferred from homology"/>
<accession>A0A0M6WNH5</accession>
<dbReference type="PROSITE" id="PS01223">
    <property type="entry name" value="PROA"/>
    <property type="match status" value="1"/>
</dbReference>
<evidence type="ECO:0000256" key="5">
    <source>
        <dbReference type="ARBA" id="ARBA00023002"/>
    </source>
</evidence>
<dbReference type="CDD" id="cd07079">
    <property type="entry name" value="ALDH_F18-19_ProA-GPR"/>
    <property type="match status" value="1"/>
</dbReference>
<keyword evidence="4 7" id="KW-0521">NADP</keyword>
<dbReference type="HAMAP" id="MF_00412">
    <property type="entry name" value="ProA"/>
    <property type="match status" value="1"/>
</dbReference>
<dbReference type="NCBIfam" id="NF001221">
    <property type="entry name" value="PRK00197.1"/>
    <property type="match status" value="1"/>
</dbReference>
<keyword evidence="3 7" id="KW-0641">Proline biosynthesis</keyword>
<name>A0A0M6WNH5_9FIRM</name>
<dbReference type="EMBL" id="CVRR01000019">
    <property type="protein sequence ID" value="CRL38340.1"/>
    <property type="molecule type" value="Genomic_DNA"/>
</dbReference>
<dbReference type="Gene3D" id="3.40.605.10">
    <property type="entry name" value="Aldehyde Dehydrogenase, Chain A, domain 1"/>
    <property type="match status" value="1"/>
</dbReference>
<comment type="catalytic activity">
    <reaction evidence="6 7">
        <text>L-glutamate 5-semialdehyde + phosphate + NADP(+) = L-glutamyl 5-phosphate + NADPH + H(+)</text>
        <dbReference type="Rhea" id="RHEA:19541"/>
        <dbReference type="ChEBI" id="CHEBI:15378"/>
        <dbReference type="ChEBI" id="CHEBI:43474"/>
        <dbReference type="ChEBI" id="CHEBI:57783"/>
        <dbReference type="ChEBI" id="CHEBI:58066"/>
        <dbReference type="ChEBI" id="CHEBI:58274"/>
        <dbReference type="ChEBI" id="CHEBI:58349"/>
        <dbReference type="EC" id="1.2.1.41"/>
    </reaction>
</comment>
<evidence type="ECO:0000313" key="12">
    <source>
        <dbReference type="Proteomes" id="UP000446657"/>
    </source>
</evidence>
<reference evidence="9" key="1">
    <citation type="submission" date="2015-05" db="EMBL/GenBank/DDBJ databases">
        <authorList>
            <person name="Wang D.B."/>
            <person name="Wang M."/>
        </authorList>
    </citation>
    <scope>NUCLEOTIDE SEQUENCE [LARGE SCALE GENOMIC DNA]</scope>
    <source>
        <strain evidence="9">M72</strain>
    </source>
</reference>
<organism evidence="9 11">
    <name type="scientific">Roseburia faecis</name>
    <dbReference type="NCBI Taxonomy" id="301302"/>
    <lineage>
        <taxon>Bacteria</taxon>
        <taxon>Bacillati</taxon>
        <taxon>Bacillota</taxon>
        <taxon>Clostridia</taxon>
        <taxon>Lachnospirales</taxon>
        <taxon>Lachnospiraceae</taxon>
        <taxon>Roseburia</taxon>
    </lineage>
</organism>
<feature type="domain" description="Aldehyde dehydrogenase" evidence="8">
    <location>
        <begin position="320"/>
        <end position="382"/>
    </location>
</feature>
<keyword evidence="2 7" id="KW-0028">Amino-acid biosynthesis</keyword>
<dbReference type="Proteomes" id="UP000049979">
    <property type="component" value="Unassembled WGS sequence"/>
</dbReference>
<evidence type="ECO:0000256" key="2">
    <source>
        <dbReference type="ARBA" id="ARBA00022605"/>
    </source>
</evidence>
<dbReference type="InterPro" id="IPR020593">
    <property type="entry name" value="G-glutamylP_reductase_CS"/>
</dbReference>
<comment type="similarity">
    <text evidence="7">Belongs to the gamma-glutamyl phosphate reductase family.</text>
</comment>
<dbReference type="EMBL" id="WNAL01000001">
    <property type="protein sequence ID" value="MTR80230.1"/>
    <property type="molecule type" value="Genomic_DNA"/>
</dbReference>
<evidence type="ECO:0000313" key="10">
    <source>
        <dbReference type="EMBL" id="MTR80230.1"/>
    </source>
</evidence>
<evidence type="ECO:0000256" key="3">
    <source>
        <dbReference type="ARBA" id="ARBA00022650"/>
    </source>
</evidence>
<feature type="domain" description="Aldehyde dehydrogenase" evidence="8">
    <location>
        <begin position="7"/>
        <end position="286"/>
    </location>
</feature>
<evidence type="ECO:0000256" key="1">
    <source>
        <dbReference type="ARBA" id="ARBA00004985"/>
    </source>
</evidence>
<dbReference type="Proteomes" id="UP000446657">
    <property type="component" value="Unassembled WGS sequence"/>
</dbReference>
<dbReference type="SUPFAM" id="SSF53720">
    <property type="entry name" value="ALDH-like"/>
    <property type="match status" value="1"/>
</dbReference>
<evidence type="ECO:0000259" key="8">
    <source>
        <dbReference type="Pfam" id="PF00171"/>
    </source>
</evidence>
<keyword evidence="11" id="KW-1185">Reference proteome</keyword>
<sequence length="420" mass="46410">MDAKLQELCRQAHEDRIRVGMLDTDTKNRTLELAADALMAHEQEILEANAIDMERGRERNMPQGLLDRLKLDHDRLLGMADGLRQVAKLEDPIGEVMSMRKRPNGLIIGKVRVAIGVVGIIFEARPNVTSDAFGLCFKSGNCAILKGGSDAIHSNIAIVSAMQEALRRMNIPKGALSLIESTDRETTNAFMKMKDYVDLLIPRGGRGLIQSVVNNATIPVIETGTGNCHVYVDQFADQEMAVNIIKNAKTQRIGVCNACESIVVHRAIAKEFLPKLYAALKEYDVEMRGDSYAVECLGPDQPLVKDATEEDWGTEYLDYIMSVKIVDSLDEAIAHINKYNTSHSEAIITKNYDVAQRFLNEIDSACVYVNASTRFSDGNEFGLGAEIGISTQKLHARGPMGLEALTSYKYIIYGNGQVRP</sequence>
<dbReference type="InterPro" id="IPR016163">
    <property type="entry name" value="Ald_DH_C"/>
</dbReference>